<evidence type="ECO:0000313" key="2">
    <source>
        <dbReference type="Proteomes" id="UP000054047"/>
    </source>
</evidence>
<protein>
    <submittedName>
        <fullName evidence="1">Uncharacterized protein</fullName>
    </submittedName>
</protein>
<sequence length="94" mass="10352">MARLPQVLKTKRKPESKSRKPFPCLRLLAFVGCLMRTVNNALPVLLLSLLFADVTTAVRVCNLCFLHRMNPFGNCAPGAQSTSAEVRTNPAPRS</sequence>
<organism evidence="1 2">
    <name type="scientific">Ancylostoma duodenale</name>
    <dbReference type="NCBI Taxonomy" id="51022"/>
    <lineage>
        <taxon>Eukaryota</taxon>
        <taxon>Metazoa</taxon>
        <taxon>Ecdysozoa</taxon>
        <taxon>Nematoda</taxon>
        <taxon>Chromadorea</taxon>
        <taxon>Rhabditida</taxon>
        <taxon>Rhabditina</taxon>
        <taxon>Rhabditomorpha</taxon>
        <taxon>Strongyloidea</taxon>
        <taxon>Ancylostomatidae</taxon>
        <taxon>Ancylostomatinae</taxon>
        <taxon>Ancylostoma</taxon>
    </lineage>
</organism>
<accession>A0A0C2GPX2</accession>
<proteinExistence type="predicted"/>
<reference evidence="1 2" key="1">
    <citation type="submission" date="2013-12" db="EMBL/GenBank/DDBJ databases">
        <title>Draft genome of the parsitic nematode Ancylostoma duodenale.</title>
        <authorList>
            <person name="Mitreva M."/>
        </authorList>
    </citation>
    <scope>NUCLEOTIDE SEQUENCE [LARGE SCALE GENOMIC DNA]</scope>
    <source>
        <strain evidence="1 2">Zhejiang</strain>
    </source>
</reference>
<dbReference type="AlphaFoldDB" id="A0A0C2GPX2"/>
<keyword evidence="2" id="KW-1185">Reference proteome</keyword>
<name>A0A0C2GPX2_9BILA</name>
<dbReference type="EMBL" id="KN728710">
    <property type="protein sequence ID" value="KIH63375.1"/>
    <property type="molecule type" value="Genomic_DNA"/>
</dbReference>
<gene>
    <name evidence="1" type="ORF">ANCDUO_06325</name>
</gene>
<dbReference type="Proteomes" id="UP000054047">
    <property type="component" value="Unassembled WGS sequence"/>
</dbReference>
<evidence type="ECO:0000313" key="1">
    <source>
        <dbReference type="EMBL" id="KIH63375.1"/>
    </source>
</evidence>